<evidence type="ECO:0000313" key="4">
    <source>
        <dbReference type="EMBL" id="OAX38386.1"/>
    </source>
</evidence>
<sequence>MTFHAYADVHSALRLIKQPQDQSQGGSTTASKPAHSLAPSGELSLTSSSLSVIPDPGGSMSSPNPHPMMYTVSYPMTVTQSTSTFASYSTNVVSGSDSSSHVFSYRSDAQIQTVCIGDGLDAASDGVIAAVVLPTTVGLFIWVSITFLPRVRTQLLCKLLFAILRPRYRHIYAPREWFVQQDLRPDRLSSNVGAFLFPPVPLVPPTPSDISDAGKSAPVDARLFPSDEELSQRTLWTCLIIVLGWSLVGLGGALPIYLVSTPCLAHSTGDLQFAGVYSTIQDLSLLRLLQLLEHNSTSTSIAYDEGQAPKVRLRIVILAVLTVTVAVLPALYRILKEINNLVAFRQRWLEVRCAGMEMGWLSARKAPVIAGWGEKRVKDFLVKIGLSSSLGGPSRSNNRQQQPQGRTQSYRQNSQDSDFEVDVQSLFTICDTQNLTLLIQERDEILDNLEVAETRYISSFKISTPDPSIADLEIRVPHPSEELPPRLHISRPRALVGSRNRPRHRRHNPAQANSSFAPTSFVAPSQYYKLRALRSVDGGRLTDSISTPISLTESLKQRIVGTRFQEGDRDSASYSGMPSGSRIKTEDSEDLRQSISVPDPRYYGPNHGESSSENGDGTGTGTEYLSVEASVDTRGSDDHSWVDLAREIDSGNSLGEGSRAGPAPRRQEEIPPPRPRPRLVDTPSTDRRETFPLRNRAKENVPAEEVPPPHLRLQPRQPFVRPDSDLNYDDLGAVYAEINQWRSRLKVINMQIAEAQQDCYADIADGARVKGWIIIGRGLRHMHGVELIEGRAKEDVRWDTLQNEMTPLDSVAFWLVIAIVIILLFTGLTAVAGLVLGAAPNVAHYLPFLHPLSEHGDLASGLATSLAPAIGATLFTAIALIIIKWATTWSGAVSLSGVRMFAVKLVFYTLAVVVAAFTITVGALLFALEAFSLGEDVAKTVSTGCVYMGAFAFVLIINVAVIYPGLMLLQPFRLWSILHSERDAVTPRQRFRAVYPRTFDASYAASACVLSMTFASAFSLIFPLIGPAVLILLFLTLVAHRYLVGYVYARTLSQTGGLLQIWLLKRLGTLLALQPLLLGLILLSRQLWLEGGILLGIAIVVVAIVEVHAIRKTRLANRQALPESTQESLRVFRGALKYDGHADTDDESHNIIITRGNRRTRGSMASVLEMMSLTLAVMPSPSRHRGQLPLQTETLDDVTATERAARTNPDAPPHLPPLSFADHAEDISGILYAPELLAPQPIIWLPNDTAGVAKTEAIDLRRYHDIEVTLDVHARDVVLPKRSTSTRTHA</sequence>
<feature type="compositionally biased region" description="Basic and acidic residues" evidence="1">
    <location>
        <begin position="583"/>
        <end position="592"/>
    </location>
</feature>
<feature type="region of interest" description="Disordered" evidence="1">
    <location>
        <begin position="647"/>
        <end position="688"/>
    </location>
</feature>
<feature type="transmembrane region" description="Helical" evidence="2">
    <location>
        <begin position="315"/>
        <end position="335"/>
    </location>
</feature>
<feature type="compositionally biased region" description="Low complexity" evidence="1">
    <location>
        <begin position="390"/>
        <end position="399"/>
    </location>
</feature>
<feature type="compositionally biased region" description="Polar residues" evidence="1">
    <location>
        <begin position="400"/>
        <end position="415"/>
    </location>
</feature>
<dbReference type="Proteomes" id="UP000092154">
    <property type="component" value="Unassembled WGS sequence"/>
</dbReference>
<dbReference type="EMBL" id="KV448298">
    <property type="protein sequence ID" value="OAX38386.1"/>
    <property type="molecule type" value="Genomic_DNA"/>
</dbReference>
<feature type="transmembrane region" description="Helical" evidence="2">
    <location>
        <begin position="1088"/>
        <end position="1110"/>
    </location>
</feature>
<feature type="transmembrane region" description="Helical" evidence="2">
    <location>
        <begin position="811"/>
        <end position="838"/>
    </location>
</feature>
<feature type="transmembrane region" description="Helical" evidence="2">
    <location>
        <begin position="1001"/>
        <end position="1022"/>
    </location>
</feature>
<dbReference type="GO" id="GO:0005227">
    <property type="term" value="F:calcium-activated cation channel activity"/>
    <property type="evidence" value="ECO:0007669"/>
    <property type="project" value="InterPro"/>
</dbReference>
<feature type="region of interest" description="Disordered" evidence="1">
    <location>
        <begin position="496"/>
        <end position="517"/>
    </location>
</feature>
<dbReference type="STRING" id="1314800.A0A1B7N0L5"/>
<organism evidence="4 5">
    <name type="scientific">Rhizopogon vinicolor AM-OR11-026</name>
    <dbReference type="NCBI Taxonomy" id="1314800"/>
    <lineage>
        <taxon>Eukaryota</taxon>
        <taxon>Fungi</taxon>
        <taxon>Dikarya</taxon>
        <taxon>Basidiomycota</taxon>
        <taxon>Agaricomycotina</taxon>
        <taxon>Agaricomycetes</taxon>
        <taxon>Agaricomycetidae</taxon>
        <taxon>Boletales</taxon>
        <taxon>Suillineae</taxon>
        <taxon>Rhizopogonaceae</taxon>
        <taxon>Rhizopogon</taxon>
    </lineage>
</organism>
<feature type="domain" description="CSC1/OSCA1-like 7TM region" evidence="3">
    <location>
        <begin position="812"/>
        <end position="1078"/>
    </location>
</feature>
<feature type="region of interest" description="Disordered" evidence="1">
    <location>
        <begin position="18"/>
        <end position="49"/>
    </location>
</feature>
<evidence type="ECO:0000256" key="1">
    <source>
        <dbReference type="SAM" id="MobiDB-lite"/>
    </source>
</evidence>
<keyword evidence="5" id="KW-1185">Reference proteome</keyword>
<dbReference type="OrthoDB" id="2591106at2759"/>
<dbReference type="InterPro" id="IPR045122">
    <property type="entry name" value="Csc1-like"/>
</dbReference>
<feature type="region of interest" description="Disordered" evidence="1">
    <location>
        <begin position="562"/>
        <end position="623"/>
    </location>
</feature>
<keyword evidence="2" id="KW-1133">Transmembrane helix</keyword>
<protein>
    <recommendedName>
        <fullName evidence="3">CSC1/OSCA1-like 7TM region domain-containing protein</fullName>
    </recommendedName>
</protein>
<accession>A0A1B7N0L5</accession>
<reference evidence="4 5" key="1">
    <citation type="submission" date="2016-06" db="EMBL/GenBank/DDBJ databases">
        <title>Comparative genomics of the ectomycorrhizal sister species Rhizopogon vinicolor and Rhizopogon vesiculosus (Basidiomycota: Boletales) reveals a divergence of the mating type B locus.</title>
        <authorList>
            <consortium name="DOE Joint Genome Institute"/>
            <person name="Mujic A.B."/>
            <person name="Kuo A."/>
            <person name="Tritt A."/>
            <person name="Lipzen A."/>
            <person name="Chen C."/>
            <person name="Johnson J."/>
            <person name="Sharma A."/>
            <person name="Barry K."/>
            <person name="Grigoriev I.V."/>
            <person name="Spatafora J.W."/>
        </authorList>
    </citation>
    <scope>NUCLEOTIDE SEQUENCE [LARGE SCALE GENOMIC DNA]</scope>
    <source>
        <strain evidence="4 5">AM-OR11-026</strain>
    </source>
</reference>
<feature type="transmembrane region" description="Helical" evidence="2">
    <location>
        <begin position="1061"/>
        <end position="1082"/>
    </location>
</feature>
<gene>
    <name evidence="4" type="ORF">K503DRAFT_164385</name>
</gene>
<dbReference type="Pfam" id="PF02714">
    <property type="entry name" value="RSN1_7TM"/>
    <property type="match status" value="1"/>
</dbReference>
<dbReference type="InParanoid" id="A0A1B7N0L5"/>
<dbReference type="PANTHER" id="PTHR13018">
    <property type="entry name" value="PROBABLE MEMBRANE PROTEIN DUF221-RELATED"/>
    <property type="match status" value="1"/>
</dbReference>
<feature type="region of interest" description="Disordered" evidence="1">
    <location>
        <begin position="390"/>
        <end position="415"/>
    </location>
</feature>
<proteinExistence type="predicted"/>
<dbReference type="GO" id="GO:0005886">
    <property type="term" value="C:plasma membrane"/>
    <property type="evidence" value="ECO:0007669"/>
    <property type="project" value="TreeGrafter"/>
</dbReference>
<feature type="transmembrane region" description="Helical" evidence="2">
    <location>
        <begin position="946"/>
        <end position="969"/>
    </location>
</feature>
<dbReference type="PANTHER" id="PTHR13018:SF5">
    <property type="entry name" value="RE44586P"/>
    <property type="match status" value="1"/>
</dbReference>
<evidence type="ECO:0000256" key="2">
    <source>
        <dbReference type="SAM" id="Phobius"/>
    </source>
</evidence>
<feature type="transmembrane region" description="Helical" evidence="2">
    <location>
        <begin position="127"/>
        <end position="148"/>
    </location>
</feature>
<feature type="transmembrane region" description="Helical" evidence="2">
    <location>
        <begin position="235"/>
        <end position="258"/>
    </location>
</feature>
<feature type="transmembrane region" description="Helical" evidence="2">
    <location>
        <begin position="858"/>
        <end position="885"/>
    </location>
</feature>
<feature type="transmembrane region" description="Helical" evidence="2">
    <location>
        <begin position="1028"/>
        <end position="1049"/>
    </location>
</feature>
<feature type="compositionally biased region" description="Polar residues" evidence="1">
    <location>
        <begin position="19"/>
        <end position="31"/>
    </location>
</feature>
<keyword evidence="2" id="KW-0472">Membrane</keyword>
<keyword evidence="2" id="KW-0812">Transmembrane</keyword>
<evidence type="ECO:0000259" key="3">
    <source>
        <dbReference type="Pfam" id="PF02714"/>
    </source>
</evidence>
<evidence type="ECO:0000313" key="5">
    <source>
        <dbReference type="Proteomes" id="UP000092154"/>
    </source>
</evidence>
<dbReference type="InterPro" id="IPR003864">
    <property type="entry name" value="CSC1/OSCA1-like_7TM"/>
</dbReference>
<feature type="transmembrane region" description="Helical" evidence="2">
    <location>
        <begin position="905"/>
        <end position="926"/>
    </location>
</feature>
<name>A0A1B7N0L5_9AGAM</name>